<evidence type="ECO:0000256" key="12">
    <source>
        <dbReference type="ARBA" id="ARBA00022840"/>
    </source>
</evidence>
<keyword evidence="15" id="KW-0675">Receptor</keyword>
<dbReference type="Pfam" id="PF09331">
    <property type="entry name" value="DUF1985"/>
    <property type="match status" value="1"/>
</dbReference>
<evidence type="ECO:0000256" key="9">
    <source>
        <dbReference type="ARBA" id="ARBA00022741"/>
    </source>
</evidence>
<keyword evidence="2" id="KW-0723">Serine/threonine-protein kinase</keyword>
<evidence type="ECO:0000256" key="22">
    <source>
        <dbReference type="SAM" id="SignalP"/>
    </source>
</evidence>
<keyword evidence="5" id="KW-0808">Transferase</keyword>
<dbReference type="GO" id="GO:0008234">
    <property type="term" value="F:cysteine-type peptidase activity"/>
    <property type="evidence" value="ECO:0007669"/>
    <property type="project" value="InterPro"/>
</dbReference>
<keyword evidence="16" id="KW-0325">Glycoprotein</keyword>
<feature type="signal peptide" evidence="22">
    <location>
        <begin position="1"/>
        <end position="27"/>
    </location>
</feature>
<evidence type="ECO:0000256" key="4">
    <source>
        <dbReference type="ARBA" id="ARBA00022670"/>
    </source>
</evidence>
<keyword evidence="11" id="KW-0378">Hydrolase</keyword>
<feature type="domain" description="Protein kinase" evidence="23">
    <location>
        <begin position="353"/>
        <end position="624"/>
    </location>
</feature>
<dbReference type="SMART" id="SM00220">
    <property type="entry name" value="S_TKc"/>
    <property type="match status" value="1"/>
</dbReference>
<sequence length="1297" mass="146048">MGKYSVLMIFIASSLLIVLQNVEIVNAVGCTGSFFNGNSSYAQNRRDLFSTLPNKVVTNGGFYNSSLGKSPNIVHAVALCGRGYEQQACIRCVDSAIQGILTTTSCLNRVDSFTWDKDEEDNVSCLVSTSNHSTFGNLELRPSVRYQSPNSIEPSKNMTLFEQEWNAMANRTVESATEAETSSLLKYYSAEKAEFTEFPNVYMLMQCTPDITSQDCKTCLGECVTLFKEQVWGRQGGEVYRPSCFFRWDLYAFHGAFDNVTRVPAPPRPQAQGNESSITKKKGRSIGYGGIIAIVVVLTFINILVFIGYIKVYGRRKESYNKINVGSAEYSDSDGQFMLRFDLGMVLAATDEFSSENTLGQGGFGTVYKGTLLNGQEVAVKRLTKGSGQGDIEFKNEVSLLTRLQHRNLVKLLGFCNEGDEQILVYEFVPNSSLDHFIFDDEKRSLLTWEMRYRIIEGIARGLLYLHEDSQLKIIHRDLKASNILLDAEMNPKVADFGTARLFDSDETRAETKRIAGTRGYMAPEYLNHGQISAKSDVYSFGVMLLEMISGERNNSFEGEGLAAFAWKRWVEGKPEIIIDPFLIEKPRNEIIKLIQIGLLCVQENPTKRPTMSSVIIWLGSETIIIPLPKAPAFTGSRSQSEIGAMSMSDDVFTDICQMGDDELPKRLFRLGAEPEGRKRINKYFTLWWIEIIKAALDEEHLQQLDGSQFRSILQMGTHQFSIMFLHYILSTQLVTDKKYEMWWLFVGKPICFCIDDFALVTGLNCSKAGFNKKDARTRGNMKAVQNPTRFSKSLFDEGMNPSKSDGEEEMEADVPSGAAEERQEGETGECEDGMDADFLVDDRQTQKDDGNFLAGEDLQHDANTVELKAYFDTKLDKHKKELVEMITESIREVEHRSFDQPGHTHVGSQPDEPEIGLAGGSDSVAGVCGITGGLGVLDGSKTDTLKEVRGDDASQKGRKKNLVLIWTPNLLDHLKELKRRTRCQTLRRIACKQPEEHLDDDCDVIAPNVLLGLSQETVADSSRLPPKGKKKTSPRKVTVLRSSNRIRDSPVMSNRRESRPTIPVQQRQTAVRGSTKVHVVRPGKWEKIPPNPPPSFIGPFDPFVVPSPERVKCFLKKMERRVSYALVDGVVMENTEFLTIYEAQTLLDESPKWFDEVDVIYCRMQVERQHRVGLVINLKKWEVIVLDCKREVLNDEHVAKYIEHIIIMLLYLIRKHGVNGRMLTQRLDPMTMSRPNLQFNVSSLGLVGIMCVILLELHSVNAMDYCAKLDEEKMRGAAKQYVIKMFNALSPETRTA</sequence>
<keyword evidence="9 19" id="KW-0547">Nucleotide-binding</keyword>
<evidence type="ECO:0000256" key="1">
    <source>
        <dbReference type="ARBA" id="ARBA00004167"/>
    </source>
</evidence>
<evidence type="ECO:0000256" key="15">
    <source>
        <dbReference type="ARBA" id="ARBA00023170"/>
    </source>
</evidence>
<evidence type="ECO:0000256" key="11">
    <source>
        <dbReference type="ARBA" id="ARBA00022801"/>
    </source>
</evidence>
<evidence type="ECO:0000256" key="5">
    <source>
        <dbReference type="ARBA" id="ARBA00022679"/>
    </source>
</evidence>
<evidence type="ECO:0000256" key="8">
    <source>
        <dbReference type="ARBA" id="ARBA00022737"/>
    </source>
</evidence>
<dbReference type="Pfam" id="PF07714">
    <property type="entry name" value="PK_Tyr_Ser-Thr"/>
    <property type="match status" value="1"/>
</dbReference>
<dbReference type="EMBL" id="JAEFBK010000004">
    <property type="protein sequence ID" value="KAG7615141.1"/>
    <property type="molecule type" value="Genomic_DNA"/>
</dbReference>
<gene>
    <name evidence="25" type="ORF">ISN45_At04g005500</name>
</gene>
<evidence type="ECO:0000313" key="26">
    <source>
        <dbReference type="Proteomes" id="UP000694240"/>
    </source>
</evidence>
<protein>
    <submittedName>
        <fullName evidence="25">Gnk2-homologous domain</fullName>
    </submittedName>
</protein>
<evidence type="ECO:0000256" key="3">
    <source>
        <dbReference type="ARBA" id="ARBA00022553"/>
    </source>
</evidence>
<evidence type="ECO:0000256" key="10">
    <source>
        <dbReference type="ARBA" id="ARBA00022777"/>
    </source>
</evidence>
<dbReference type="GO" id="GO:0004674">
    <property type="term" value="F:protein serine/threonine kinase activity"/>
    <property type="evidence" value="ECO:0007669"/>
    <property type="project" value="UniProtKB-KW"/>
</dbReference>
<keyword evidence="10" id="KW-0418">Kinase</keyword>
<evidence type="ECO:0000256" key="20">
    <source>
        <dbReference type="SAM" id="MobiDB-lite"/>
    </source>
</evidence>
<proteinExistence type="predicted"/>
<comment type="subcellular location">
    <subcellularLocation>
        <location evidence="1">Membrane</location>
        <topology evidence="1">Single-pass membrane protein</topology>
    </subcellularLocation>
</comment>
<comment type="caution">
    <text evidence="25">The sequence shown here is derived from an EMBL/GenBank/DDBJ whole genome shotgun (WGS) entry which is preliminary data.</text>
</comment>
<feature type="region of interest" description="Disordered" evidence="20">
    <location>
        <begin position="899"/>
        <end position="921"/>
    </location>
</feature>
<keyword evidence="6 21" id="KW-0812">Transmembrane</keyword>
<evidence type="ECO:0000256" key="21">
    <source>
        <dbReference type="SAM" id="Phobius"/>
    </source>
</evidence>
<dbReference type="InterPro" id="IPR008271">
    <property type="entry name" value="Ser/Thr_kinase_AS"/>
</dbReference>
<organism evidence="25 26">
    <name type="scientific">Arabidopsis thaliana x Arabidopsis arenosa</name>
    <dbReference type="NCBI Taxonomy" id="1240361"/>
    <lineage>
        <taxon>Eukaryota</taxon>
        <taxon>Viridiplantae</taxon>
        <taxon>Streptophyta</taxon>
        <taxon>Embryophyta</taxon>
        <taxon>Tracheophyta</taxon>
        <taxon>Spermatophyta</taxon>
        <taxon>Magnoliopsida</taxon>
        <taxon>eudicotyledons</taxon>
        <taxon>Gunneridae</taxon>
        <taxon>Pentapetalae</taxon>
        <taxon>rosids</taxon>
        <taxon>malvids</taxon>
        <taxon>Brassicales</taxon>
        <taxon>Brassicaceae</taxon>
        <taxon>Camelineae</taxon>
        <taxon>Arabidopsis</taxon>
    </lineage>
</organism>
<dbReference type="PROSITE" id="PS00108">
    <property type="entry name" value="PROTEIN_KINASE_ST"/>
    <property type="match status" value="1"/>
</dbReference>
<feature type="binding site" evidence="19">
    <location>
        <position position="381"/>
    </location>
    <ligand>
        <name>ATP</name>
        <dbReference type="ChEBI" id="CHEBI:30616"/>
    </ligand>
</feature>
<dbReference type="PANTHER" id="PTHR27002">
    <property type="entry name" value="RECEPTOR-LIKE SERINE/THREONINE-PROTEIN KINASE SD1-8"/>
    <property type="match status" value="1"/>
</dbReference>
<feature type="transmembrane region" description="Helical" evidence="21">
    <location>
        <begin position="286"/>
        <end position="310"/>
    </location>
</feature>
<dbReference type="FunFam" id="3.30.430.20:FF:000009">
    <property type="entry name" value="Cysteine-rich receptor-like protein kinase 28"/>
    <property type="match status" value="1"/>
</dbReference>
<keyword evidence="3" id="KW-0597">Phosphoprotein</keyword>
<dbReference type="FunFam" id="3.30.430.20:FF:000007">
    <property type="entry name" value="Cysteine-rich receptor-like protein kinase 11"/>
    <property type="match status" value="1"/>
</dbReference>
<evidence type="ECO:0000256" key="16">
    <source>
        <dbReference type="ARBA" id="ARBA00023180"/>
    </source>
</evidence>
<feature type="domain" description="Gnk2-homologous" evidence="24">
    <location>
        <begin position="23"/>
        <end position="134"/>
    </location>
</feature>
<evidence type="ECO:0000259" key="24">
    <source>
        <dbReference type="PROSITE" id="PS51473"/>
    </source>
</evidence>
<comment type="catalytic activity">
    <reaction evidence="18">
        <text>L-threonyl-[protein] + ATP = O-phospho-L-threonyl-[protein] + ADP + H(+)</text>
        <dbReference type="Rhea" id="RHEA:46608"/>
        <dbReference type="Rhea" id="RHEA-COMP:11060"/>
        <dbReference type="Rhea" id="RHEA-COMP:11605"/>
        <dbReference type="ChEBI" id="CHEBI:15378"/>
        <dbReference type="ChEBI" id="CHEBI:30013"/>
        <dbReference type="ChEBI" id="CHEBI:30616"/>
        <dbReference type="ChEBI" id="CHEBI:61977"/>
        <dbReference type="ChEBI" id="CHEBI:456216"/>
    </reaction>
</comment>
<dbReference type="InterPro" id="IPR017441">
    <property type="entry name" value="Protein_kinase_ATP_BS"/>
</dbReference>
<evidence type="ECO:0000256" key="19">
    <source>
        <dbReference type="PROSITE-ProRule" id="PRU10141"/>
    </source>
</evidence>
<dbReference type="Proteomes" id="UP000694240">
    <property type="component" value="Chromosome 4"/>
</dbReference>
<dbReference type="InterPro" id="IPR003653">
    <property type="entry name" value="Peptidase_C48_C"/>
</dbReference>
<reference evidence="25 26" key="1">
    <citation type="submission" date="2020-12" db="EMBL/GenBank/DDBJ databases">
        <title>Concerted genomic and epigenomic changes stabilize Arabidopsis allopolyploids.</title>
        <authorList>
            <person name="Chen Z."/>
        </authorList>
    </citation>
    <scope>NUCLEOTIDE SEQUENCE [LARGE SCALE GENOMIC DNA]</scope>
    <source>
        <strain evidence="25">Allo738</strain>
        <tissue evidence="25">Leaf</tissue>
    </source>
</reference>
<dbReference type="PROSITE" id="PS00107">
    <property type="entry name" value="PROTEIN_KINASE_ATP"/>
    <property type="match status" value="1"/>
</dbReference>
<feature type="region of interest" description="Disordered" evidence="20">
    <location>
        <begin position="794"/>
        <end position="836"/>
    </location>
</feature>
<dbReference type="CDD" id="cd14066">
    <property type="entry name" value="STKc_IRAK"/>
    <property type="match status" value="1"/>
</dbReference>
<feature type="chain" id="PRO_5035812305" evidence="22">
    <location>
        <begin position="28"/>
        <end position="1297"/>
    </location>
</feature>
<evidence type="ECO:0000256" key="18">
    <source>
        <dbReference type="ARBA" id="ARBA00047951"/>
    </source>
</evidence>
<feature type="domain" description="Gnk2-homologous" evidence="24">
    <location>
        <begin position="142"/>
        <end position="253"/>
    </location>
</feature>
<keyword evidence="13 21" id="KW-1133">Transmembrane helix</keyword>
<dbReference type="FunFam" id="3.30.200.20:FF:000142">
    <property type="entry name" value="Cysteine-rich receptor-like protein kinase 10"/>
    <property type="match status" value="1"/>
</dbReference>
<dbReference type="GO" id="GO:0005886">
    <property type="term" value="C:plasma membrane"/>
    <property type="evidence" value="ECO:0007669"/>
    <property type="project" value="TreeGrafter"/>
</dbReference>
<evidence type="ECO:0000259" key="23">
    <source>
        <dbReference type="PROSITE" id="PS50011"/>
    </source>
</evidence>
<keyword evidence="7 22" id="KW-0732">Signal</keyword>
<dbReference type="CDD" id="cd23509">
    <property type="entry name" value="Gnk2-like"/>
    <property type="match status" value="2"/>
</dbReference>
<evidence type="ECO:0000256" key="17">
    <source>
        <dbReference type="ARBA" id="ARBA00047558"/>
    </source>
</evidence>
<dbReference type="Pfam" id="PF01657">
    <property type="entry name" value="Stress-antifung"/>
    <property type="match status" value="2"/>
</dbReference>
<dbReference type="GO" id="GO:0006508">
    <property type="term" value="P:proteolysis"/>
    <property type="evidence" value="ECO:0007669"/>
    <property type="project" value="UniProtKB-KW"/>
</dbReference>
<evidence type="ECO:0000256" key="6">
    <source>
        <dbReference type="ARBA" id="ARBA00022692"/>
    </source>
</evidence>
<keyword evidence="12 19" id="KW-0067">ATP-binding</keyword>
<keyword evidence="4" id="KW-0645">Protease</keyword>
<dbReference type="PROSITE" id="PS51473">
    <property type="entry name" value="GNK2"/>
    <property type="match status" value="2"/>
</dbReference>
<evidence type="ECO:0000256" key="7">
    <source>
        <dbReference type="ARBA" id="ARBA00022729"/>
    </source>
</evidence>
<accession>A0A8T2E652</accession>
<evidence type="ECO:0000256" key="13">
    <source>
        <dbReference type="ARBA" id="ARBA00022989"/>
    </source>
</evidence>
<evidence type="ECO:0000256" key="2">
    <source>
        <dbReference type="ARBA" id="ARBA00022527"/>
    </source>
</evidence>
<keyword evidence="26" id="KW-1185">Reference proteome</keyword>
<name>A0A8T2E652_9BRAS</name>
<keyword evidence="8" id="KW-0677">Repeat</keyword>
<dbReference type="PANTHER" id="PTHR27002:SF1008">
    <property type="entry name" value="CYSTEINE-RICH RECEPTOR-LIKE PROTEIN KINASE 40-RELATED"/>
    <property type="match status" value="1"/>
</dbReference>
<evidence type="ECO:0000313" key="25">
    <source>
        <dbReference type="EMBL" id="KAG7615141.1"/>
    </source>
</evidence>
<dbReference type="InterPro" id="IPR001245">
    <property type="entry name" value="Ser-Thr/Tyr_kinase_cat_dom"/>
</dbReference>
<evidence type="ECO:0000256" key="14">
    <source>
        <dbReference type="ARBA" id="ARBA00023136"/>
    </source>
</evidence>
<keyword evidence="14 21" id="KW-0472">Membrane</keyword>
<dbReference type="InterPro" id="IPR002902">
    <property type="entry name" value="GNK2"/>
</dbReference>
<dbReference type="FunFam" id="1.10.510.10:FF:000343">
    <property type="entry name" value="Cysteine-rich receptor-like protein kinase 28"/>
    <property type="match status" value="1"/>
</dbReference>
<feature type="compositionally biased region" description="Acidic residues" evidence="20">
    <location>
        <begin position="827"/>
        <end position="836"/>
    </location>
</feature>
<dbReference type="Pfam" id="PF02902">
    <property type="entry name" value="Peptidase_C48"/>
    <property type="match status" value="1"/>
</dbReference>
<dbReference type="GO" id="GO:0005524">
    <property type="term" value="F:ATP binding"/>
    <property type="evidence" value="ECO:0007669"/>
    <property type="project" value="UniProtKB-UniRule"/>
</dbReference>
<dbReference type="PROSITE" id="PS50011">
    <property type="entry name" value="PROTEIN_KINASE_DOM"/>
    <property type="match status" value="1"/>
</dbReference>
<dbReference type="GO" id="GO:0009737">
    <property type="term" value="P:response to abscisic acid"/>
    <property type="evidence" value="ECO:0007669"/>
    <property type="project" value="UniProtKB-ARBA"/>
</dbReference>
<dbReference type="InterPro" id="IPR000719">
    <property type="entry name" value="Prot_kinase_dom"/>
</dbReference>
<comment type="catalytic activity">
    <reaction evidence="17">
        <text>L-seryl-[protein] + ATP = O-phospho-L-seryl-[protein] + ADP + H(+)</text>
        <dbReference type="Rhea" id="RHEA:17989"/>
        <dbReference type="Rhea" id="RHEA-COMP:9863"/>
        <dbReference type="Rhea" id="RHEA-COMP:11604"/>
        <dbReference type="ChEBI" id="CHEBI:15378"/>
        <dbReference type="ChEBI" id="CHEBI:29999"/>
        <dbReference type="ChEBI" id="CHEBI:30616"/>
        <dbReference type="ChEBI" id="CHEBI:83421"/>
        <dbReference type="ChEBI" id="CHEBI:456216"/>
    </reaction>
</comment>
<dbReference type="InterPro" id="IPR015410">
    <property type="entry name" value="DUF1985"/>
</dbReference>